<dbReference type="Proteomes" id="UP000252139">
    <property type="component" value="Unassembled WGS sequence"/>
</dbReference>
<sequence length="128" mass="14737">MPFYHELVLSLEQIIEHNEILLDVYLKQEIERCKTMLSLIEMHHQAAGLLMNHIPSDLFLFESLHTSIMHVIEYMTSVPKNMCEATLWKTEGVTFKKSGLVDINEAIKEQIELRMNALGKSLSALNKP</sequence>
<keyword evidence="2" id="KW-1185">Reference proteome</keyword>
<dbReference type="AlphaFoldDB" id="A0A367J9Y2"/>
<reference evidence="1 2" key="1">
    <citation type="journal article" date="2018" name="G3 (Bethesda)">
        <title>Phylogenetic and Phylogenomic Definition of Rhizopus Species.</title>
        <authorList>
            <person name="Gryganskyi A.P."/>
            <person name="Golan J."/>
            <person name="Dolatabadi S."/>
            <person name="Mondo S."/>
            <person name="Robb S."/>
            <person name="Idnurm A."/>
            <person name="Muszewska A."/>
            <person name="Steczkiewicz K."/>
            <person name="Masonjones S."/>
            <person name="Liao H.L."/>
            <person name="Gajdeczka M.T."/>
            <person name="Anike F."/>
            <person name="Vuek A."/>
            <person name="Anishchenko I.M."/>
            <person name="Voigt K."/>
            <person name="de Hoog G.S."/>
            <person name="Smith M.E."/>
            <person name="Heitman J."/>
            <person name="Vilgalys R."/>
            <person name="Stajich J.E."/>
        </authorList>
    </citation>
    <scope>NUCLEOTIDE SEQUENCE [LARGE SCALE GENOMIC DNA]</scope>
    <source>
        <strain evidence="1 2">CBS 357.93</strain>
    </source>
</reference>
<evidence type="ECO:0000313" key="2">
    <source>
        <dbReference type="Proteomes" id="UP000252139"/>
    </source>
</evidence>
<evidence type="ECO:0000313" key="1">
    <source>
        <dbReference type="EMBL" id="RCH86639.1"/>
    </source>
</evidence>
<comment type="caution">
    <text evidence="1">The sequence shown here is derived from an EMBL/GenBank/DDBJ whole genome shotgun (WGS) entry which is preliminary data.</text>
</comment>
<protein>
    <submittedName>
        <fullName evidence="1">Uncharacterized protein</fullName>
    </submittedName>
</protein>
<dbReference type="EMBL" id="PJQL01001825">
    <property type="protein sequence ID" value="RCH86639.1"/>
    <property type="molecule type" value="Genomic_DNA"/>
</dbReference>
<dbReference type="OrthoDB" id="10285947at2759"/>
<organism evidence="1 2">
    <name type="scientific">Rhizopus azygosporus</name>
    <name type="common">Rhizopus microsporus var. azygosporus</name>
    <dbReference type="NCBI Taxonomy" id="86630"/>
    <lineage>
        <taxon>Eukaryota</taxon>
        <taxon>Fungi</taxon>
        <taxon>Fungi incertae sedis</taxon>
        <taxon>Mucoromycota</taxon>
        <taxon>Mucoromycotina</taxon>
        <taxon>Mucoromycetes</taxon>
        <taxon>Mucorales</taxon>
        <taxon>Mucorineae</taxon>
        <taxon>Rhizopodaceae</taxon>
        <taxon>Rhizopus</taxon>
    </lineage>
</organism>
<proteinExistence type="predicted"/>
<accession>A0A367J9Y2</accession>
<name>A0A367J9Y2_RHIAZ</name>
<gene>
    <name evidence="1" type="ORF">CU097_010278</name>
</gene>